<feature type="compositionally biased region" description="Pro residues" evidence="1">
    <location>
        <begin position="105"/>
        <end position="119"/>
    </location>
</feature>
<evidence type="ECO:0000259" key="2">
    <source>
        <dbReference type="SMART" id="SM00507"/>
    </source>
</evidence>
<feature type="region of interest" description="Disordered" evidence="1">
    <location>
        <begin position="97"/>
        <end position="119"/>
    </location>
</feature>
<proteinExistence type="predicted"/>
<dbReference type="Proteomes" id="UP000326641">
    <property type="component" value="Unassembled WGS sequence"/>
</dbReference>
<dbReference type="CDD" id="cd00085">
    <property type="entry name" value="HNHc"/>
    <property type="match status" value="1"/>
</dbReference>
<keyword evidence="3" id="KW-0540">Nuclease</keyword>
<dbReference type="SMART" id="SM00507">
    <property type="entry name" value="HNHc"/>
    <property type="match status" value="1"/>
</dbReference>
<dbReference type="SUPFAM" id="SSF54060">
    <property type="entry name" value="His-Me finger endonucleases"/>
    <property type="match status" value="1"/>
</dbReference>
<dbReference type="InterPro" id="IPR044925">
    <property type="entry name" value="His-Me_finger_sf"/>
</dbReference>
<dbReference type="GO" id="GO:0004519">
    <property type="term" value="F:endonuclease activity"/>
    <property type="evidence" value="ECO:0007669"/>
    <property type="project" value="UniProtKB-KW"/>
</dbReference>
<dbReference type="Pfam" id="PF13392">
    <property type="entry name" value="HNH_3"/>
    <property type="match status" value="1"/>
</dbReference>
<keyword evidence="3" id="KW-0378">Hydrolase</keyword>
<keyword evidence="3" id="KW-0255">Endonuclease</keyword>
<keyword evidence="4" id="KW-1185">Reference proteome</keyword>
<dbReference type="EMBL" id="UXAT02000012">
    <property type="protein sequence ID" value="VUX46120.1"/>
    <property type="molecule type" value="Genomic_DNA"/>
</dbReference>
<feature type="compositionally biased region" description="Basic and acidic residues" evidence="1">
    <location>
        <begin position="10"/>
        <end position="25"/>
    </location>
</feature>
<evidence type="ECO:0000313" key="4">
    <source>
        <dbReference type="Proteomes" id="UP000326641"/>
    </source>
</evidence>
<dbReference type="InterPro" id="IPR003615">
    <property type="entry name" value="HNH_nuc"/>
</dbReference>
<feature type="domain" description="HNH nuclease" evidence="2">
    <location>
        <begin position="40"/>
        <end position="87"/>
    </location>
</feature>
<dbReference type="AlphaFoldDB" id="A0A564WC90"/>
<comment type="caution">
    <text evidence="3">The sequence shown here is derived from an EMBL/GenBank/DDBJ whole genome shotgun (WGS) entry which is preliminary data.</text>
</comment>
<organism evidence="3 4">
    <name type="scientific">Candidatus Defluviicoccus seviourii</name>
    <dbReference type="NCBI Taxonomy" id="2565273"/>
    <lineage>
        <taxon>Bacteria</taxon>
        <taxon>Pseudomonadati</taxon>
        <taxon>Pseudomonadota</taxon>
        <taxon>Alphaproteobacteria</taxon>
        <taxon>Rhodospirillales</taxon>
        <taxon>Rhodospirillaceae</taxon>
        <taxon>Defluviicoccus</taxon>
    </lineage>
</organism>
<evidence type="ECO:0000313" key="3">
    <source>
        <dbReference type="EMBL" id="VUX46120.1"/>
    </source>
</evidence>
<protein>
    <submittedName>
        <fullName evidence="3">Hnh endonuclease</fullName>
    </submittedName>
</protein>
<feature type="region of interest" description="Disordered" evidence="1">
    <location>
        <begin position="1"/>
        <end position="27"/>
    </location>
</feature>
<reference evidence="3" key="1">
    <citation type="submission" date="2018-11" db="EMBL/GenBank/DDBJ databases">
        <authorList>
            <person name="Onetto C."/>
        </authorList>
    </citation>
    <scope>NUCLEOTIDE SEQUENCE [LARGE SCALE GENOMIC DNA]</scope>
</reference>
<dbReference type="Gene3D" id="1.10.30.50">
    <property type="match status" value="1"/>
</dbReference>
<accession>A0A564WC90</accession>
<gene>
    <name evidence="3" type="ORF">DF3PA_20020</name>
</gene>
<name>A0A564WC90_9PROT</name>
<sequence>MPWKPVDPYSAERERQRRRAMELARPKNHNRAYKRAAWVALRLKKLAANPVCELCGGTAAQEVDHINADPWDNRWENLRSLCKPCHSARTMRDLNERLRGSDVIEPPPFLPPPVPRGHR</sequence>
<evidence type="ECO:0000256" key="1">
    <source>
        <dbReference type="SAM" id="MobiDB-lite"/>
    </source>
</evidence>